<dbReference type="AlphaFoldDB" id="A0AAE4SUS3"/>
<evidence type="ECO:0000313" key="4">
    <source>
        <dbReference type="Proteomes" id="UP001185706"/>
    </source>
</evidence>
<feature type="region of interest" description="Disordered" evidence="1">
    <location>
        <begin position="39"/>
        <end position="63"/>
    </location>
</feature>
<reference evidence="3" key="1">
    <citation type="submission" date="2023-08" db="EMBL/GenBank/DDBJ databases">
        <title>Genomic characterization of the C. tuberculostearicum species complex, a ubiquitous member of the human skin microbiome.</title>
        <authorList>
            <person name="Ahmed N."/>
            <person name="Deming C."/>
            <person name="Conlan S."/>
            <person name="Segre J."/>
        </authorList>
    </citation>
    <scope>NUCLEOTIDE SEQUENCE</scope>
    <source>
        <strain evidence="3">CTNIH22</strain>
    </source>
</reference>
<feature type="compositionally biased region" description="Basic residues" evidence="1">
    <location>
        <begin position="113"/>
        <end position="128"/>
    </location>
</feature>
<feature type="region of interest" description="Disordered" evidence="1">
    <location>
        <begin position="161"/>
        <end position="250"/>
    </location>
</feature>
<dbReference type="EMBL" id="JAVBIB010000010">
    <property type="protein sequence ID" value="MDV2419573.1"/>
    <property type="molecule type" value="Genomic_DNA"/>
</dbReference>
<feature type="compositionally biased region" description="Basic and acidic residues" evidence="1">
    <location>
        <begin position="192"/>
        <end position="208"/>
    </location>
</feature>
<feature type="region of interest" description="Disordered" evidence="1">
    <location>
        <begin position="90"/>
        <end position="128"/>
    </location>
</feature>
<feature type="compositionally biased region" description="Polar residues" evidence="1">
    <location>
        <begin position="173"/>
        <end position="191"/>
    </location>
</feature>
<evidence type="ECO:0000256" key="2">
    <source>
        <dbReference type="SAM" id="Phobius"/>
    </source>
</evidence>
<keyword evidence="2" id="KW-0472">Membrane</keyword>
<feature type="compositionally biased region" description="Basic and acidic residues" evidence="1">
    <location>
        <begin position="233"/>
        <end position="250"/>
    </location>
</feature>
<feature type="transmembrane region" description="Helical" evidence="2">
    <location>
        <begin position="135"/>
        <end position="156"/>
    </location>
</feature>
<dbReference type="RefSeq" id="WP_301979914.1">
    <property type="nucleotide sequence ID" value="NZ_CP073096.1"/>
</dbReference>
<evidence type="ECO:0000256" key="1">
    <source>
        <dbReference type="SAM" id="MobiDB-lite"/>
    </source>
</evidence>
<evidence type="ECO:0000313" key="3">
    <source>
        <dbReference type="EMBL" id="MDV2419573.1"/>
    </source>
</evidence>
<keyword evidence="2" id="KW-1133">Transmembrane helix</keyword>
<proteinExistence type="predicted"/>
<keyword evidence="2" id="KW-0812">Transmembrane</keyword>
<protein>
    <submittedName>
        <fullName evidence="3">Uncharacterized protein</fullName>
    </submittedName>
</protein>
<name>A0AAE4SUS3_9CORY</name>
<organism evidence="3 4">
    <name type="scientific">Corynebacterium tuberculostearicum</name>
    <dbReference type="NCBI Taxonomy" id="38304"/>
    <lineage>
        <taxon>Bacteria</taxon>
        <taxon>Bacillati</taxon>
        <taxon>Actinomycetota</taxon>
        <taxon>Actinomycetes</taxon>
        <taxon>Mycobacteriales</taxon>
        <taxon>Corynebacteriaceae</taxon>
        <taxon>Corynebacterium</taxon>
    </lineage>
</organism>
<gene>
    <name evidence="3" type="ORF">RAE03_07260</name>
</gene>
<sequence length="250" mass="28144">MNPTTLNVAFKTASNLWSQFNNYREEKSREAYTALEEAAQKMDERDNSNFAEPRRQAGAVTRAAHSRLERALEEFNDYREDATERLNDAKEEATKKAKKARKQAKKDSQKAQKNLKKKSAKVAKKQKKNKKSSKGWIFAGIIALLSAAAGAAYYWLRSNDKPSQTPPRVDDFQSGSHTAPESTLVYTSASENDAKSDLVEEGAVRDEELLGSIDEQLAKHREEEAAQPADTTRITDDHQNEGKHRLQTDE</sequence>
<accession>A0AAE4SUS3</accession>
<dbReference type="Proteomes" id="UP001185706">
    <property type="component" value="Unassembled WGS sequence"/>
</dbReference>
<feature type="compositionally biased region" description="Basic and acidic residues" evidence="1">
    <location>
        <begin position="39"/>
        <end position="55"/>
    </location>
</feature>
<comment type="caution">
    <text evidence="3">The sequence shown here is derived from an EMBL/GenBank/DDBJ whole genome shotgun (WGS) entry which is preliminary data.</text>
</comment>